<dbReference type="RefSeq" id="WP_105045296.1">
    <property type="nucleotide sequence ID" value="NZ_MSCL01000001.1"/>
</dbReference>
<organism evidence="1 2">
    <name type="scientific">Polaribacter gangjinensis</name>
    <dbReference type="NCBI Taxonomy" id="574710"/>
    <lineage>
        <taxon>Bacteria</taxon>
        <taxon>Pseudomonadati</taxon>
        <taxon>Bacteroidota</taxon>
        <taxon>Flavobacteriia</taxon>
        <taxon>Flavobacteriales</taxon>
        <taxon>Flavobacteriaceae</taxon>
    </lineage>
</organism>
<proteinExistence type="predicted"/>
<evidence type="ECO:0000313" key="2">
    <source>
        <dbReference type="Proteomes" id="UP000237608"/>
    </source>
</evidence>
<name>A0A2S7W929_9FLAO</name>
<reference evidence="1 2" key="1">
    <citation type="submission" date="2016-12" db="EMBL/GenBank/DDBJ databases">
        <title>Trade-off between light-utilization and light-protection in marine flavobacteria.</title>
        <authorList>
            <person name="Kumagai Y."/>
            <person name="Yoshizawa S."/>
            <person name="Kogure K."/>
            <person name="Iwasaki W."/>
        </authorList>
    </citation>
    <scope>NUCLEOTIDE SEQUENCE [LARGE SCALE GENOMIC DNA]</scope>
    <source>
        <strain evidence="1 2">KCTC 22729</strain>
    </source>
</reference>
<protein>
    <submittedName>
        <fullName evidence="1">Uncharacterized protein</fullName>
    </submittedName>
</protein>
<comment type="caution">
    <text evidence="1">The sequence shown here is derived from an EMBL/GenBank/DDBJ whole genome shotgun (WGS) entry which is preliminary data.</text>
</comment>
<gene>
    <name evidence="1" type="ORF">BTO13_02145</name>
</gene>
<dbReference type="Proteomes" id="UP000237608">
    <property type="component" value="Unassembled WGS sequence"/>
</dbReference>
<evidence type="ECO:0000313" key="1">
    <source>
        <dbReference type="EMBL" id="PQJ74145.1"/>
    </source>
</evidence>
<keyword evidence="2" id="KW-1185">Reference proteome</keyword>
<dbReference type="EMBL" id="MSCL01000001">
    <property type="protein sequence ID" value="PQJ74145.1"/>
    <property type="molecule type" value="Genomic_DNA"/>
</dbReference>
<dbReference type="AlphaFoldDB" id="A0A2S7W929"/>
<accession>A0A2S7W929</accession>
<sequence>MMKLTNYEIEVFNLMLRDRFSNEELNSILNSPITGYNFTGAGYFLELTNDILPKDRRAISEPTLFGRADNIEVGFLIFIENSKLTLECHSWGEENPPETIREKTISVEIIELDNKEN</sequence>